<dbReference type="GO" id="GO:0003677">
    <property type="term" value="F:DNA binding"/>
    <property type="evidence" value="ECO:0007669"/>
    <property type="project" value="UniProtKB-KW"/>
</dbReference>
<comment type="caution">
    <text evidence="7">The sequence shown here is derived from an EMBL/GenBank/DDBJ whole genome shotgun (WGS) entry which is preliminary data.</text>
</comment>
<accession>A0AAE1MXG7</accession>
<dbReference type="PROSITE" id="PS51005">
    <property type="entry name" value="NAC"/>
    <property type="match status" value="1"/>
</dbReference>
<dbReference type="Proteomes" id="UP001293593">
    <property type="component" value="Unassembled WGS sequence"/>
</dbReference>
<reference evidence="7" key="1">
    <citation type="submission" date="2023-10" db="EMBL/GenBank/DDBJ databases">
        <title>Chromosome-level genome of the transformable northern wattle, Acacia crassicarpa.</title>
        <authorList>
            <person name="Massaro I."/>
            <person name="Sinha N.R."/>
            <person name="Poethig S."/>
            <person name="Leichty A.R."/>
        </authorList>
    </citation>
    <scope>NUCLEOTIDE SEQUENCE</scope>
    <source>
        <strain evidence="7">Acra3RX</strain>
        <tissue evidence="7">Leaf</tissue>
    </source>
</reference>
<evidence type="ECO:0000256" key="3">
    <source>
        <dbReference type="ARBA" id="ARBA00023163"/>
    </source>
</evidence>
<keyword evidence="4" id="KW-0539">Nucleus</keyword>
<proteinExistence type="predicted"/>
<evidence type="ECO:0000259" key="6">
    <source>
        <dbReference type="PROSITE" id="PS51005"/>
    </source>
</evidence>
<dbReference type="Gene3D" id="2.170.150.80">
    <property type="entry name" value="NAC domain"/>
    <property type="match status" value="1"/>
</dbReference>
<evidence type="ECO:0000313" key="7">
    <source>
        <dbReference type="EMBL" id="KAK4278939.1"/>
    </source>
</evidence>
<feature type="region of interest" description="Disordered" evidence="5">
    <location>
        <begin position="1"/>
        <end position="22"/>
    </location>
</feature>
<dbReference type="InterPro" id="IPR036093">
    <property type="entry name" value="NAC_dom_sf"/>
</dbReference>
<dbReference type="EMBL" id="JAWXYG010000003">
    <property type="protein sequence ID" value="KAK4278939.1"/>
    <property type="molecule type" value="Genomic_DNA"/>
</dbReference>
<evidence type="ECO:0000256" key="1">
    <source>
        <dbReference type="ARBA" id="ARBA00023015"/>
    </source>
</evidence>
<dbReference type="SUPFAM" id="SSF101941">
    <property type="entry name" value="NAC domain"/>
    <property type="match status" value="1"/>
</dbReference>
<keyword evidence="2" id="KW-0238">DNA-binding</keyword>
<dbReference type="InterPro" id="IPR003441">
    <property type="entry name" value="NAC-dom"/>
</dbReference>
<gene>
    <name evidence="7" type="ORF">QN277_016711</name>
</gene>
<evidence type="ECO:0000256" key="5">
    <source>
        <dbReference type="SAM" id="MobiDB-lite"/>
    </source>
</evidence>
<name>A0AAE1MXG7_9FABA</name>
<evidence type="ECO:0000256" key="4">
    <source>
        <dbReference type="ARBA" id="ARBA00023242"/>
    </source>
</evidence>
<organism evidence="7 8">
    <name type="scientific">Acacia crassicarpa</name>
    <name type="common">northern wattle</name>
    <dbReference type="NCBI Taxonomy" id="499986"/>
    <lineage>
        <taxon>Eukaryota</taxon>
        <taxon>Viridiplantae</taxon>
        <taxon>Streptophyta</taxon>
        <taxon>Embryophyta</taxon>
        <taxon>Tracheophyta</taxon>
        <taxon>Spermatophyta</taxon>
        <taxon>Magnoliopsida</taxon>
        <taxon>eudicotyledons</taxon>
        <taxon>Gunneridae</taxon>
        <taxon>Pentapetalae</taxon>
        <taxon>rosids</taxon>
        <taxon>fabids</taxon>
        <taxon>Fabales</taxon>
        <taxon>Fabaceae</taxon>
        <taxon>Caesalpinioideae</taxon>
        <taxon>mimosoid clade</taxon>
        <taxon>Acacieae</taxon>
        <taxon>Acacia</taxon>
    </lineage>
</organism>
<feature type="domain" description="NAC" evidence="6">
    <location>
        <begin position="22"/>
        <end position="184"/>
    </location>
</feature>
<protein>
    <recommendedName>
        <fullName evidence="6">NAC domain-containing protein</fullName>
    </recommendedName>
</protein>
<dbReference type="AlphaFoldDB" id="A0AAE1MXG7"/>
<keyword evidence="1" id="KW-0805">Transcription regulation</keyword>
<dbReference type="GO" id="GO:0006355">
    <property type="term" value="P:regulation of DNA-templated transcription"/>
    <property type="evidence" value="ECO:0007669"/>
    <property type="project" value="InterPro"/>
</dbReference>
<evidence type="ECO:0000256" key="2">
    <source>
        <dbReference type="ARBA" id="ARBA00023125"/>
    </source>
</evidence>
<evidence type="ECO:0000313" key="8">
    <source>
        <dbReference type="Proteomes" id="UP001293593"/>
    </source>
</evidence>
<sequence length="297" mass="34163">MEVVGKLKVRSSSSEEEEGEVMAPGFRFHPTDEELVGFYLQRKVKKKPLRIELIKQIDIYRYHPWDLPRNNGGVEGEREGYFFCRRGRKYRNSKRPNRVTVSGSGFWKATGIDKPIYGEGNQNGVVMGLKKSLVYYQGSAGKASKTDWMMHEFRLPSPNNNNTSSTDPPLHDAEVWTLCKIFKRTPSKKYTQGAAIKRSIAHSTTEPGNLRSDINGNSCFTFNNPMIIEQNDERKQIRKNNEEVEHERNHLFLDQLPQASPSIVSYPCFWDPGVMMGEDIFANGNWDELQPMVQYFN</sequence>
<dbReference type="Pfam" id="PF02365">
    <property type="entry name" value="NAM"/>
    <property type="match status" value="1"/>
</dbReference>
<dbReference type="PANTHER" id="PTHR31744:SF65">
    <property type="entry name" value="TRANSCRIPTION FACTOR JUNGBRUNNEN 1"/>
    <property type="match status" value="1"/>
</dbReference>
<dbReference type="PANTHER" id="PTHR31744">
    <property type="entry name" value="PROTEIN CUP-SHAPED COTYLEDON 2-RELATED"/>
    <property type="match status" value="1"/>
</dbReference>
<keyword evidence="3" id="KW-0804">Transcription</keyword>
<keyword evidence="8" id="KW-1185">Reference proteome</keyword>